<protein>
    <submittedName>
        <fullName evidence="2">Uncharacterized protein</fullName>
    </submittedName>
</protein>
<keyword evidence="3" id="KW-1185">Reference proteome</keyword>
<keyword evidence="1" id="KW-0812">Transmembrane</keyword>
<dbReference type="Proteomes" id="UP000248330">
    <property type="component" value="Unassembled WGS sequence"/>
</dbReference>
<proteinExistence type="predicted"/>
<sequence length="91" mass="9884">MLIVLASPTWAAQVWVYACEGTRSERTGGLGAYEFGGCAPDSAGSWVLLDVPESPSIDLTLNDLGVLFGSSLLVWVVAWGFRVLEDYMRSR</sequence>
<evidence type="ECO:0000256" key="1">
    <source>
        <dbReference type="SAM" id="Phobius"/>
    </source>
</evidence>
<dbReference type="EMBL" id="QICN01000021">
    <property type="protein sequence ID" value="PXV63059.1"/>
    <property type="molecule type" value="Genomic_DNA"/>
</dbReference>
<dbReference type="RefSeq" id="WP_110267026.1">
    <property type="nucleotide sequence ID" value="NZ_CAWNXA010000021.1"/>
</dbReference>
<keyword evidence="1" id="KW-0472">Membrane</keyword>
<keyword evidence="1" id="KW-1133">Transmembrane helix</keyword>
<dbReference type="AlphaFoldDB" id="A0A318E0W4"/>
<gene>
    <name evidence="2" type="ORF">C8D93_1218</name>
</gene>
<name>A0A318E0W4_9GAMM</name>
<evidence type="ECO:0000313" key="2">
    <source>
        <dbReference type="EMBL" id="PXV63059.1"/>
    </source>
</evidence>
<evidence type="ECO:0000313" key="3">
    <source>
        <dbReference type="Proteomes" id="UP000248330"/>
    </source>
</evidence>
<feature type="transmembrane region" description="Helical" evidence="1">
    <location>
        <begin position="64"/>
        <end position="84"/>
    </location>
</feature>
<organism evidence="2 3">
    <name type="scientific">Sinimarinibacterium flocculans</name>
    <dbReference type="NCBI Taxonomy" id="985250"/>
    <lineage>
        <taxon>Bacteria</taxon>
        <taxon>Pseudomonadati</taxon>
        <taxon>Pseudomonadota</taxon>
        <taxon>Gammaproteobacteria</taxon>
        <taxon>Nevskiales</taxon>
        <taxon>Nevskiaceae</taxon>
        <taxon>Sinimarinibacterium</taxon>
    </lineage>
</organism>
<accession>A0A318E0W4</accession>
<comment type="caution">
    <text evidence="2">The sequence shown here is derived from an EMBL/GenBank/DDBJ whole genome shotgun (WGS) entry which is preliminary data.</text>
</comment>
<reference evidence="2 3" key="1">
    <citation type="submission" date="2018-04" db="EMBL/GenBank/DDBJ databases">
        <title>Genomic Encyclopedia of Type Strains, Phase IV (KMG-IV): sequencing the most valuable type-strain genomes for metagenomic binning, comparative biology and taxonomic classification.</title>
        <authorList>
            <person name="Goeker M."/>
        </authorList>
    </citation>
    <scope>NUCLEOTIDE SEQUENCE [LARGE SCALE GENOMIC DNA]</scope>
    <source>
        <strain evidence="2 3">DSM 104150</strain>
    </source>
</reference>